<sequence>MVKGVKRLEKLKKNLERKNTTVIVVDVQNDYCHPDGAIAKSGSDVSAVKKIIPNLRSLLDAAREHSVPIIFLQTNHDKSTDSEVWLSRFPDGVNPICQTGSWGAEFYEVAPQSNDIIVKKHRYSGFVHTMLESILQTLKIETLIITGVSTNLCVESTARDGFMLDYRIVLMKDACAAFSQEEHDMTLKTVDTYFGMVADTEQVVSFWADARSPIPPVFDLNGGWTKKQPCLF</sequence>
<organism evidence="4 5">
    <name type="scientific">Priestia megaterium</name>
    <name type="common">Bacillus megaterium</name>
    <dbReference type="NCBI Taxonomy" id="1404"/>
    <lineage>
        <taxon>Bacteria</taxon>
        <taxon>Bacillati</taxon>
        <taxon>Bacillota</taxon>
        <taxon>Bacilli</taxon>
        <taxon>Bacillales</taxon>
        <taxon>Bacillaceae</taxon>
        <taxon>Priestia</taxon>
    </lineage>
</organism>
<proteinExistence type="inferred from homology"/>
<evidence type="ECO:0000313" key="5">
    <source>
        <dbReference type="Proteomes" id="UP000501868"/>
    </source>
</evidence>
<dbReference type="PANTHER" id="PTHR43540">
    <property type="entry name" value="PEROXYUREIDOACRYLATE/UREIDOACRYLATE AMIDOHYDROLASE-RELATED"/>
    <property type="match status" value="1"/>
</dbReference>
<dbReference type="Pfam" id="PF00857">
    <property type="entry name" value="Isochorismatase"/>
    <property type="match status" value="1"/>
</dbReference>
<keyword evidence="2 4" id="KW-0378">Hydrolase</keyword>
<evidence type="ECO:0000256" key="1">
    <source>
        <dbReference type="ARBA" id="ARBA00006336"/>
    </source>
</evidence>
<dbReference type="Gene3D" id="3.40.50.850">
    <property type="entry name" value="Isochorismatase-like"/>
    <property type="match status" value="1"/>
</dbReference>
<accession>A0A6H1P3K3</accession>
<comment type="similarity">
    <text evidence="1">Belongs to the isochorismatase family.</text>
</comment>
<dbReference type="InterPro" id="IPR050272">
    <property type="entry name" value="Isochorismatase-like_hydrls"/>
</dbReference>
<name>A0A6H1P3K3_PRIMG</name>
<dbReference type="GO" id="GO:0008908">
    <property type="term" value="F:isochorismatase activity"/>
    <property type="evidence" value="ECO:0007669"/>
    <property type="project" value="InterPro"/>
</dbReference>
<gene>
    <name evidence="4" type="ORF">HFZ78_16555</name>
</gene>
<dbReference type="SUPFAM" id="SSF52499">
    <property type="entry name" value="Isochorismatase-like hydrolases"/>
    <property type="match status" value="1"/>
</dbReference>
<dbReference type="PRINTS" id="PR01398">
    <property type="entry name" value="ISCHRISMTASE"/>
</dbReference>
<dbReference type="InterPro" id="IPR036380">
    <property type="entry name" value="Isochorismatase-like_sf"/>
</dbReference>
<dbReference type="PANTHER" id="PTHR43540:SF6">
    <property type="entry name" value="ISOCHORISMATASE-LIKE DOMAIN-CONTAINING PROTEIN"/>
    <property type="match status" value="1"/>
</dbReference>
<dbReference type="InterPro" id="IPR016291">
    <property type="entry name" value="Isochorismatase"/>
</dbReference>
<evidence type="ECO:0000313" key="4">
    <source>
        <dbReference type="EMBL" id="QIZ08139.1"/>
    </source>
</evidence>
<reference evidence="4 5" key="2">
    <citation type="submission" date="2020-04" db="EMBL/GenBank/DDBJ databases">
        <authorList>
            <person name="Fomenkov A."/>
            <person name="Anton B.P."/>
            <person name="Roberts R.J."/>
        </authorList>
    </citation>
    <scope>NUCLEOTIDE SEQUENCE [LARGE SCALE GENOMIC DNA]</scope>
    <source>
        <strain evidence="4 5">S2</strain>
    </source>
</reference>
<feature type="domain" description="Isochorismatase-like" evidence="3">
    <location>
        <begin position="21"/>
        <end position="202"/>
    </location>
</feature>
<dbReference type="EMBL" id="CP051128">
    <property type="protein sequence ID" value="QIZ08139.1"/>
    <property type="molecule type" value="Genomic_DNA"/>
</dbReference>
<evidence type="ECO:0000259" key="3">
    <source>
        <dbReference type="Pfam" id="PF00857"/>
    </source>
</evidence>
<evidence type="ECO:0000256" key="2">
    <source>
        <dbReference type="ARBA" id="ARBA00022801"/>
    </source>
</evidence>
<protein>
    <submittedName>
        <fullName evidence="4">Cysteine hydrolase</fullName>
    </submittedName>
</protein>
<dbReference type="InterPro" id="IPR000868">
    <property type="entry name" value="Isochorismatase-like_dom"/>
</dbReference>
<reference evidence="4 5" key="1">
    <citation type="submission" date="2020-04" db="EMBL/GenBank/DDBJ databases">
        <title>Genome-Wide Identification of 5-Methylcytosine Sites in Bacterial Genomes By High-Throughput Sequencing of MspJI Restriction Fragments.</title>
        <authorList>
            <person name="Wu V."/>
        </authorList>
    </citation>
    <scope>NUCLEOTIDE SEQUENCE [LARGE SCALE GENOMIC DNA]</scope>
    <source>
        <strain evidence="4 5">S2</strain>
    </source>
</reference>
<dbReference type="AlphaFoldDB" id="A0A6H1P3K3"/>
<dbReference type="CDD" id="cd00431">
    <property type="entry name" value="cysteine_hydrolases"/>
    <property type="match status" value="1"/>
</dbReference>
<dbReference type="Proteomes" id="UP000501868">
    <property type="component" value="Chromosome"/>
</dbReference>